<reference evidence="1 2" key="1">
    <citation type="submission" date="2019-12" db="EMBL/GenBank/DDBJ databases">
        <title>complete genome sequences of Pseudomonas putida str. WP8-W18-CRE-01 isolated from wastewater treatment plant effluent.</title>
        <authorList>
            <person name="Sekizuka T."/>
            <person name="Itokawa K."/>
            <person name="Yatsu K."/>
            <person name="Inamine Y."/>
            <person name="Kuroda M."/>
        </authorList>
    </citation>
    <scope>NUCLEOTIDE SEQUENCE [LARGE SCALE GENOMIC DNA]</scope>
    <source>
        <strain evidence="1 2">WP8-W18-CRE-01</strain>
    </source>
</reference>
<dbReference type="Proteomes" id="UP000515680">
    <property type="component" value="Chromosome"/>
</dbReference>
<evidence type="ECO:0000313" key="1">
    <source>
        <dbReference type="EMBL" id="BBT41968.1"/>
    </source>
</evidence>
<gene>
    <name evidence="1" type="ORF">WP8W18C01_43090</name>
</gene>
<name>A0A6S5TF48_PSEPU</name>
<dbReference type="EMBL" id="AP022227">
    <property type="protein sequence ID" value="BBT41968.1"/>
    <property type="molecule type" value="Genomic_DNA"/>
</dbReference>
<organism evidence="1 2">
    <name type="scientific">Pseudomonas putida</name>
    <name type="common">Arthrobacter siderocapsulatus</name>
    <dbReference type="NCBI Taxonomy" id="303"/>
    <lineage>
        <taxon>Bacteria</taxon>
        <taxon>Pseudomonadati</taxon>
        <taxon>Pseudomonadota</taxon>
        <taxon>Gammaproteobacteria</taxon>
        <taxon>Pseudomonadales</taxon>
        <taxon>Pseudomonadaceae</taxon>
        <taxon>Pseudomonas</taxon>
    </lineage>
</organism>
<protein>
    <submittedName>
        <fullName evidence="1">Uncharacterized protein</fullName>
    </submittedName>
</protein>
<proteinExistence type="predicted"/>
<sequence length="243" mass="27387">MRLCDLVPRYARFHKISPQEAAYALYELIERLYVEYGVNRFLPNSVNDVFWVGCFGSHDRSPRTHVIYFQELSKYFYELFCSPSKGDKNKLSCYCEEAQRSIDVPDSVVCFSGSVLVEWISNAGFESPDFLLNTNLAEKAKGRSDGGLNEQELGTVIKIVNGLVDIIKAVDKAHRESPTNYDDKVSSSNIKRYAYTLSNPPRKNSDVCSTLIALAEEAGVDMPSYHGTMRKYMGIQSKSDTKA</sequence>
<dbReference type="AlphaFoldDB" id="A0A6S5TF48"/>
<accession>A0A6S5TF48</accession>
<evidence type="ECO:0000313" key="2">
    <source>
        <dbReference type="Proteomes" id="UP000515680"/>
    </source>
</evidence>